<evidence type="ECO:0000256" key="1">
    <source>
        <dbReference type="ARBA" id="ARBA00001974"/>
    </source>
</evidence>
<dbReference type="GO" id="GO:0071949">
    <property type="term" value="F:FAD binding"/>
    <property type="evidence" value="ECO:0007669"/>
    <property type="project" value="InterPro"/>
</dbReference>
<evidence type="ECO:0000256" key="6">
    <source>
        <dbReference type="ARBA" id="ARBA00023157"/>
    </source>
</evidence>
<keyword evidence="6" id="KW-1015">Disulfide bond</keyword>
<dbReference type="Pfam" id="PF01565">
    <property type="entry name" value="FAD_binding_4"/>
    <property type="match status" value="1"/>
</dbReference>
<dbReference type="OMA" id="NIAWQEE"/>
<dbReference type="SUPFAM" id="SSF56176">
    <property type="entry name" value="FAD-binding/transporter-associated domain-like"/>
    <property type="match status" value="1"/>
</dbReference>
<evidence type="ECO:0000256" key="2">
    <source>
        <dbReference type="ARBA" id="ARBA00005466"/>
    </source>
</evidence>
<evidence type="ECO:0000256" key="8">
    <source>
        <dbReference type="SAM" id="SignalP"/>
    </source>
</evidence>
<name>A0A151RZF5_CAJCA</name>
<accession>A0A151RZF5</accession>
<dbReference type="InterPro" id="IPR016167">
    <property type="entry name" value="FAD-bd_PCMH_sub1"/>
</dbReference>
<dbReference type="Gramene" id="C.cajan_27652.t">
    <property type="protein sequence ID" value="C.cajan_27652.t"/>
    <property type="gene ID" value="C.cajan_27652"/>
</dbReference>
<evidence type="ECO:0000313" key="10">
    <source>
        <dbReference type="EMBL" id="KYP47948.1"/>
    </source>
</evidence>
<dbReference type="InterPro" id="IPR012951">
    <property type="entry name" value="BBE"/>
</dbReference>
<dbReference type="InterPro" id="IPR036318">
    <property type="entry name" value="FAD-bd_PCMH-like_sf"/>
</dbReference>
<dbReference type="Gene3D" id="3.30.43.10">
    <property type="entry name" value="Uridine Diphospho-n-acetylenolpyruvylglucosamine Reductase, domain 2"/>
    <property type="match status" value="1"/>
</dbReference>
<dbReference type="PROSITE" id="PS51387">
    <property type="entry name" value="FAD_PCMH"/>
    <property type="match status" value="1"/>
</dbReference>
<evidence type="ECO:0000256" key="7">
    <source>
        <dbReference type="ARBA" id="ARBA00023180"/>
    </source>
</evidence>
<feature type="chain" id="PRO_5007588209" evidence="8">
    <location>
        <begin position="23"/>
        <end position="382"/>
    </location>
</feature>
<dbReference type="PANTHER" id="PTHR32448">
    <property type="entry name" value="OS08G0158400 PROTEIN"/>
    <property type="match status" value="1"/>
</dbReference>
<evidence type="ECO:0000259" key="9">
    <source>
        <dbReference type="PROSITE" id="PS51387"/>
    </source>
</evidence>
<proteinExistence type="inferred from homology"/>
<feature type="domain" description="FAD-binding PCMH-type" evidence="9">
    <location>
        <begin position="72"/>
        <end position="271"/>
    </location>
</feature>
<keyword evidence="5" id="KW-0274">FAD</keyword>
<keyword evidence="11" id="KW-1185">Reference proteome</keyword>
<feature type="signal peptide" evidence="8">
    <location>
        <begin position="1"/>
        <end position="22"/>
    </location>
</feature>
<keyword evidence="4 8" id="KW-0732">Signal</keyword>
<protein>
    <submittedName>
        <fullName evidence="10">Reticuline oxidase-like protein</fullName>
    </submittedName>
</protein>
<dbReference type="EMBL" id="KQ483513">
    <property type="protein sequence ID" value="KYP47948.1"/>
    <property type="molecule type" value="Genomic_DNA"/>
</dbReference>
<reference evidence="10" key="1">
    <citation type="journal article" date="2012" name="Nat. Biotechnol.">
        <title>Draft genome sequence of pigeonpea (Cajanus cajan), an orphan legume crop of resource-poor farmers.</title>
        <authorList>
            <person name="Varshney R.K."/>
            <person name="Chen W."/>
            <person name="Li Y."/>
            <person name="Bharti A.K."/>
            <person name="Saxena R.K."/>
            <person name="Schlueter J.A."/>
            <person name="Donoghue M.T."/>
            <person name="Azam S."/>
            <person name="Fan G."/>
            <person name="Whaley A.M."/>
            <person name="Farmer A.D."/>
            <person name="Sheridan J."/>
            <person name="Iwata A."/>
            <person name="Tuteja R."/>
            <person name="Penmetsa R.V."/>
            <person name="Wu W."/>
            <person name="Upadhyaya H.D."/>
            <person name="Yang S.P."/>
            <person name="Shah T."/>
            <person name="Saxena K.B."/>
            <person name="Michael T."/>
            <person name="McCombie W.R."/>
            <person name="Yang B."/>
            <person name="Zhang G."/>
            <person name="Yang H."/>
            <person name="Wang J."/>
            <person name="Spillane C."/>
            <person name="Cook D.R."/>
            <person name="May G.D."/>
            <person name="Xu X."/>
            <person name="Jackson S.A."/>
        </authorList>
    </citation>
    <scope>NUCLEOTIDE SEQUENCE [LARGE SCALE GENOMIC DNA]</scope>
</reference>
<dbReference type="STRING" id="3821.A0A151RZF5"/>
<dbReference type="InterPro" id="IPR006094">
    <property type="entry name" value="Oxid_FAD_bind_N"/>
</dbReference>
<comment type="cofactor">
    <cofactor evidence="1">
        <name>FAD</name>
        <dbReference type="ChEBI" id="CHEBI:57692"/>
    </cofactor>
</comment>
<keyword evidence="7" id="KW-0325">Glycoprotein</keyword>
<dbReference type="Proteomes" id="UP000075243">
    <property type="component" value="Unassembled WGS sequence"/>
</dbReference>
<dbReference type="AlphaFoldDB" id="A0A151RZF5"/>
<comment type="similarity">
    <text evidence="2">Belongs to the oxygen-dependent FAD-linked oxidoreductase family.</text>
</comment>
<dbReference type="InterPro" id="IPR016169">
    <property type="entry name" value="FAD-bd_PCMH_sub2"/>
</dbReference>
<dbReference type="Gene3D" id="3.30.465.10">
    <property type="match status" value="2"/>
</dbReference>
<organism evidence="10 11">
    <name type="scientific">Cajanus cajan</name>
    <name type="common">Pigeon pea</name>
    <name type="synonym">Cajanus indicus</name>
    <dbReference type="NCBI Taxonomy" id="3821"/>
    <lineage>
        <taxon>Eukaryota</taxon>
        <taxon>Viridiplantae</taxon>
        <taxon>Streptophyta</taxon>
        <taxon>Embryophyta</taxon>
        <taxon>Tracheophyta</taxon>
        <taxon>Spermatophyta</taxon>
        <taxon>Magnoliopsida</taxon>
        <taxon>eudicotyledons</taxon>
        <taxon>Gunneridae</taxon>
        <taxon>Pentapetalae</taxon>
        <taxon>rosids</taxon>
        <taxon>fabids</taxon>
        <taxon>Fabales</taxon>
        <taxon>Fabaceae</taxon>
        <taxon>Papilionoideae</taxon>
        <taxon>50 kb inversion clade</taxon>
        <taxon>NPAAA clade</taxon>
        <taxon>indigoferoid/millettioid clade</taxon>
        <taxon>Phaseoleae</taxon>
        <taxon>Cajanus</taxon>
    </lineage>
</organism>
<dbReference type="Pfam" id="PF08031">
    <property type="entry name" value="BBE"/>
    <property type="match status" value="1"/>
</dbReference>
<dbReference type="InterPro" id="IPR016166">
    <property type="entry name" value="FAD-bd_PCMH"/>
</dbReference>
<dbReference type="FunFam" id="3.30.43.10:FF:000004">
    <property type="entry name" value="Berberine bridge enzyme-like 15"/>
    <property type="match status" value="1"/>
</dbReference>
<dbReference type="GO" id="GO:1901696">
    <property type="term" value="P:cannabinoid biosynthetic process"/>
    <property type="evidence" value="ECO:0007669"/>
    <property type="project" value="UniProtKB-ARBA"/>
</dbReference>
<evidence type="ECO:0000256" key="3">
    <source>
        <dbReference type="ARBA" id="ARBA00022630"/>
    </source>
</evidence>
<evidence type="ECO:0000256" key="5">
    <source>
        <dbReference type="ARBA" id="ARBA00022827"/>
    </source>
</evidence>
<keyword evidence="3" id="KW-0285">Flavoprotein</keyword>
<dbReference type="Gene3D" id="3.40.462.20">
    <property type="match status" value="1"/>
</dbReference>
<evidence type="ECO:0000313" key="11">
    <source>
        <dbReference type="Proteomes" id="UP000075243"/>
    </source>
</evidence>
<evidence type="ECO:0000256" key="4">
    <source>
        <dbReference type="ARBA" id="ARBA00022729"/>
    </source>
</evidence>
<dbReference type="GO" id="GO:0016491">
    <property type="term" value="F:oxidoreductase activity"/>
    <property type="evidence" value="ECO:0007669"/>
    <property type="project" value="InterPro"/>
</dbReference>
<sequence>MMHLSLYFTVVAIALLFSFAYSTPDTHKNFVGCLYNYPHNTTSISKAVYTQTNSSYSFTLDFSIRNLRFYNVSSKPLVIVTPLDVSHIQATIICSQRHGMQIRTRSGGHDYEGLSYVAEVPFVVVDLINLREINVDVENSTAWVQAGATIGELYYSISQKSKTLGFPAGMCPPVGTGGHFSGGGYGFLMRRYGLAADNIIDAHIIDVKGNVLDRAGMAKSDYVRDPIPDVGLQCLWPFFYEDEAQAAYVQFTPYGGRMDEISESEIPFPHRSGNIFHIQYGVEWQEEGEEAAQRHVEWIRRVYSYMEAYVSKSPRAAYVNYRDLDIGVNNDGYTSYSQASIWGLKYFKNNFNRLARVKTRVDPLNFFRNEQSIPTIVLKGRK</sequence>
<gene>
    <name evidence="10" type="ORF">KK1_030435</name>
</gene>